<evidence type="ECO:0000256" key="6">
    <source>
        <dbReference type="ARBA" id="ARBA00022989"/>
    </source>
</evidence>
<dbReference type="PANTHER" id="PTHR47019:SF1">
    <property type="entry name" value="LIPID II FLIPPASE MURJ"/>
    <property type="match status" value="1"/>
</dbReference>
<feature type="region of interest" description="Disordered" evidence="8">
    <location>
        <begin position="31"/>
        <end position="51"/>
    </location>
</feature>
<evidence type="ECO:0000256" key="5">
    <source>
        <dbReference type="ARBA" id="ARBA00022984"/>
    </source>
</evidence>
<evidence type="ECO:0000313" key="10">
    <source>
        <dbReference type="EMBL" id="SDN01670.1"/>
    </source>
</evidence>
<dbReference type="GO" id="GO:0034204">
    <property type="term" value="P:lipid translocation"/>
    <property type="evidence" value="ECO:0007669"/>
    <property type="project" value="TreeGrafter"/>
</dbReference>
<dbReference type="InterPro" id="IPR004268">
    <property type="entry name" value="MurJ"/>
</dbReference>
<feature type="transmembrane region" description="Helical" evidence="9">
    <location>
        <begin position="468"/>
        <end position="487"/>
    </location>
</feature>
<dbReference type="GO" id="GO:0005886">
    <property type="term" value="C:plasma membrane"/>
    <property type="evidence" value="ECO:0007669"/>
    <property type="project" value="UniProtKB-SubCell"/>
</dbReference>
<feature type="transmembrane region" description="Helical" evidence="9">
    <location>
        <begin position="517"/>
        <end position="535"/>
    </location>
</feature>
<feature type="transmembrane region" description="Helical" evidence="9">
    <location>
        <begin position="302"/>
        <end position="327"/>
    </location>
</feature>
<evidence type="ECO:0000256" key="3">
    <source>
        <dbReference type="ARBA" id="ARBA00022692"/>
    </source>
</evidence>
<dbReference type="GO" id="GO:0015648">
    <property type="term" value="F:lipid-linked peptidoglycan transporter activity"/>
    <property type="evidence" value="ECO:0007669"/>
    <property type="project" value="TreeGrafter"/>
</dbReference>
<dbReference type="InterPro" id="IPR051050">
    <property type="entry name" value="Lipid_II_flippase_MurJ/MviN"/>
</dbReference>
<feature type="transmembrane region" description="Helical" evidence="9">
    <location>
        <begin position="654"/>
        <end position="674"/>
    </location>
</feature>
<protein>
    <submittedName>
        <fullName evidence="10">Putative peptidoglycan lipid II flippase</fullName>
    </submittedName>
</protein>
<name>A0A1G9XY47_9ACTN</name>
<keyword evidence="6 9" id="KW-1133">Transmembrane helix</keyword>
<feature type="transmembrane region" description="Helical" evidence="9">
    <location>
        <begin position="596"/>
        <end position="615"/>
    </location>
</feature>
<gene>
    <name evidence="10" type="ORF">SAMN05216259_102329</name>
</gene>
<keyword evidence="2" id="KW-1003">Cell membrane</keyword>
<evidence type="ECO:0000256" key="4">
    <source>
        <dbReference type="ARBA" id="ARBA00022960"/>
    </source>
</evidence>
<evidence type="ECO:0000256" key="8">
    <source>
        <dbReference type="SAM" id="MobiDB-lite"/>
    </source>
</evidence>
<keyword evidence="7 9" id="KW-0472">Membrane</keyword>
<feature type="transmembrane region" description="Helical" evidence="9">
    <location>
        <begin position="714"/>
        <end position="736"/>
    </location>
</feature>
<dbReference type="PRINTS" id="PR01806">
    <property type="entry name" value="VIRFACTRMVIN"/>
</dbReference>
<dbReference type="GO" id="GO:0009252">
    <property type="term" value="P:peptidoglycan biosynthetic process"/>
    <property type="evidence" value="ECO:0007669"/>
    <property type="project" value="UniProtKB-KW"/>
</dbReference>
<keyword evidence="11" id="KW-1185">Reference proteome</keyword>
<evidence type="ECO:0000256" key="2">
    <source>
        <dbReference type="ARBA" id="ARBA00022475"/>
    </source>
</evidence>
<proteinExistence type="predicted"/>
<evidence type="ECO:0000256" key="1">
    <source>
        <dbReference type="ARBA" id="ARBA00004651"/>
    </source>
</evidence>
<keyword evidence="3 9" id="KW-0812">Transmembrane</keyword>
<feature type="transmembrane region" description="Helical" evidence="9">
    <location>
        <begin position="555"/>
        <end position="576"/>
    </location>
</feature>
<keyword evidence="4" id="KW-0133">Cell shape</keyword>
<feature type="transmembrane region" description="Helical" evidence="9">
    <location>
        <begin position="686"/>
        <end position="708"/>
    </location>
</feature>
<dbReference type="Pfam" id="PF03023">
    <property type="entry name" value="MurJ"/>
    <property type="match status" value="1"/>
</dbReference>
<dbReference type="PANTHER" id="PTHR47019">
    <property type="entry name" value="LIPID II FLIPPASE MURJ"/>
    <property type="match status" value="1"/>
</dbReference>
<dbReference type="AlphaFoldDB" id="A0A1G9XY47"/>
<feature type="transmembrane region" description="Helical" evidence="9">
    <location>
        <begin position="377"/>
        <end position="395"/>
    </location>
</feature>
<evidence type="ECO:0000256" key="7">
    <source>
        <dbReference type="ARBA" id="ARBA00023136"/>
    </source>
</evidence>
<reference evidence="10 11" key="1">
    <citation type="submission" date="2016-10" db="EMBL/GenBank/DDBJ databases">
        <authorList>
            <person name="de Groot N.N."/>
        </authorList>
    </citation>
    <scope>NUCLEOTIDE SEQUENCE [LARGE SCALE GENOMIC DNA]</scope>
    <source>
        <strain evidence="10 11">CGMCC 4.2022</strain>
    </source>
</reference>
<feature type="transmembrane region" description="Helical" evidence="9">
    <location>
        <begin position="627"/>
        <end position="648"/>
    </location>
</feature>
<accession>A0A1G9XY47</accession>
<feature type="compositionally biased region" description="Low complexity" evidence="8">
    <location>
        <begin position="39"/>
        <end position="51"/>
    </location>
</feature>
<comment type="subcellular location">
    <subcellularLocation>
        <location evidence="1">Cell membrane</location>
        <topology evidence="1">Multi-pass membrane protein</topology>
    </subcellularLocation>
</comment>
<organism evidence="10 11">
    <name type="scientific">Actinacidiphila guanduensis</name>
    <dbReference type="NCBI Taxonomy" id="310781"/>
    <lineage>
        <taxon>Bacteria</taxon>
        <taxon>Bacillati</taxon>
        <taxon>Actinomycetota</taxon>
        <taxon>Actinomycetes</taxon>
        <taxon>Kitasatosporales</taxon>
        <taxon>Streptomycetaceae</taxon>
        <taxon>Actinacidiphila</taxon>
    </lineage>
</organism>
<dbReference type="STRING" id="310781.SAMN05216259_102329"/>
<dbReference type="GO" id="GO:0008360">
    <property type="term" value="P:regulation of cell shape"/>
    <property type="evidence" value="ECO:0007669"/>
    <property type="project" value="UniProtKB-KW"/>
</dbReference>
<feature type="transmembrane region" description="Helical" evidence="9">
    <location>
        <begin position="428"/>
        <end position="447"/>
    </location>
</feature>
<evidence type="ECO:0000256" key="9">
    <source>
        <dbReference type="SAM" id="Phobius"/>
    </source>
</evidence>
<feature type="transmembrane region" description="Helical" evidence="9">
    <location>
        <begin position="402"/>
        <end position="422"/>
    </location>
</feature>
<keyword evidence="5" id="KW-0573">Peptidoglycan synthesis</keyword>
<feature type="region of interest" description="Disordered" evidence="8">
    <location>
        <begin position="147"/>
        <end position="204"/>
    </location>
</feature>
<sequence length="754" mass="75837">MPAQTPPGEVRDLLHADPRALHQLALHATPEWAPPADRSQLLSLQAPSQAQPGGVRVVLSDARPGRARTRCGNAISVANRAEPPDRMSGDAVAEDVWAAQDGPAGNAVGPMAGAGAAGPSPAGARYGDAVATEPCAGVVAQPPAKRSWGTAWKPRSGQPGYAVPTVNAASAGPPPAGTRSRSAAVGEPGAQPTKRSWGAAEEPLSGQPGYAAAAVADRAAVDVWAAAGDTAAAPCEPPARAVRAGRRRGTGPSRMARAAGVTAGLSAAGSVLGLVRDQGIAHLFGAGAQSDAFLVAWTVPEVAATVLIEDAMALLMVPAFSAVLAQGPRGLVRRTLPRLLALLGVLTAALAAGAPCVVRVLAPGLADPGDAVACTRLTALTVLSFGAAGYLSAALRANRRFVAPAAIYVAYNTGTVAVLFALHGRLGVQAAAAGVAFGGLLMILVQLPGFARLLTARPAAASAASGSVAPNPLALTLLAPVVVYTLSRQAQVLVERYFAAPLPAGAISHLNYAEKVAQLPMALSVMIVTVTFPVLSRALAEGDREQARRRVERDLALACLVVLVGASYVVACAPQIVQFLFQRGEFTARDTAATAAVMRVYALGLLGQSLVGALVRPYFSAARPTWYPAAAMGAGLAVTAVLDAAAARPLGACGIAAGNAVGITLTAALLLRGLGTRSVAVRARAVAPGLARCVLAALAATAAGWALAARLADPALAVAACAVAVPAAFIAAALAVRAPEVPHLLATVTRKGRP</sequence>
<dbReference type="Proteomes" id="UP000199341">
    <property type="component" value="Unassembled WGS sequence"/>
</dbReference>
<dbReference type="EMBL" id="FNIE01000002">
    <property type="protein sequence ID" value="SDN01670.1"/>
    <property type="molecule type" value="Genomic_DNA"/>
</dbReference>
<evidence type="ECO:0000313" key="11">
    <source>
        <dbReference type="Proteomes" id="UP000199341"/>
    </source>
</evidence>
<feature type="transmembrane region" description="Helical" evidence="9">
    <location>
        <begin position="339"/>
        <end position="362"/>
    </location>
</feature>